<dbReference type="Proteomes" id="UP000283269">
    <property type="component" value="Unassembled WGS sequence"/>
</dbReference>
<reference evidence="1 2" key="1">
    <citation type="journal article" date="2018" name="Evol. Lett.">
        <title>Horizontal gene cluster transfer increased hallucinogenic mushroom diversity.</title>
        <authorList>
            <person name="Reynolds H.T."/>
            <person name="Vijayakumar V."/>
            <person name="Gluck-Thaler E."/>
            <person name="Korotkin H.B."/>
            <person name="Matheny P.B."/>
            <person name="Slot J.C."/>
        </authorList>
    </citation>
    <scope>NUCLEOTIDE SEQUENCE [LARGE SCALE GENOMIC DNA]</scope>
    <source>
        <strain evidence="1 2">2631</strain>
    </source>
</reference>
<protein>
    <submittedName>
        <fullName evidence="1">Uncharacterized protein</fullName>
    </submittedName>
</protein>
<proteinExistence type="predicted"/>
<dbReference type="EMBL" id="NHYD01000332">
    <property type="protein sequence ID" value="PPQ94468.1"/>
    <property type="molecule type" value="Genomic_DNA"/>
</dbReference>
<dbReference type="AlphaFoldDB" id="A0A409XUR3"/>
<organism evidence="1 2">
    <name type="scientific">Psilocybe cyanescens</name>
    <dbReference type="NCBI Taxonomy" id="93625"/>
    <lineage>
        <taxon>Eukaryota</taxon>
        <taxon>Fungi</taxon>
        <taxon>Dikarya</taxon>
        <taxon>Basidiomycota</taxon>
        <taxon>Agaricomycotina</taxon>
        <taxon>Agaricomycetes</taxon>
        <taxon>Agaricomycetidae</taxon>
        <taxon>Agaricales</taxon>
        <taxon>Agaricineae</taxon>
        <taxon>Strophariaceae</taxon>
        <taxon>Psilocybe</taxon>
    </lineage>
</organism>
<gene>
    <name evidence="1" type="ORF">CVT25_001096</name>
</gene>
<keyword evidence="2" id="KW-1185">Reference proteome</keyword>
<dbReference type="InParanoid" id="A0A409XUR3"/>
<evidence type="ECO:0000313" key="1">
    <source>
        <dbReference type="EMBL" id="PPQ94468.1"/>
    </source>
</evidence>
<name>A0A409XUR3_PSICY</name>
<accession>A0A409XUR3</accession>
<comment type="caution">
    <text evidence="1">The sequence shown here is derived from an EMBL/GenBank/DDBJ whole genome shotgun (WGS) entry which is preliminary data.</text>
</comment>
<sequence length="109" mass="12219">MWEVTCGPHSKKYPWCYLEGISDIVDNHEKFFAWSLHADIAAAWPPDHKMPLKQLPTVKTFNPISGNQPQHDHRKAAKWSDISSMASATYQQSLLATPGSQIVNMATAI</sequence>
<evidence type="ECO:0000313" key="2">
    <source>
        <dbReference type="Proteomes" id="UP000283269"/>
    </source>
</evidence>